<reference evidence="1" key="1">
    <citation type="submission" date="2021-01" db="EMBL/GenBank/DDBJ databases">
        <title>A chromosome-scale assembly of European eel, Anguilla anguilla.</title>
        <authorList>
            <person name="Henkel C."/>
            <person name="Jong-Raadsen S.A."/>
            <person name="Dufour S."/>
            <person name="Weltzien F.-A."/>
            <person name="Palstra A.P."/>
            <person name="Pelster B."/>
            <person name="Spaink H.P."/>
            <person name="Van Den Thillart G.E."/>
            <person name="Jansen H."/>
            <person name="Zahm M."/>
            <person name="Klopp C."/>
            <person name="Cedric C."/>
            <person name="Louis A."/>
            <person name="Berthelot C."/>
            <person name="Parey E."/>
            <person name="Roest Crollius H."/>
            <person name="Montfort J."/>
            <person name="Robinson-Rechavi M."/>
            <person name="Bucao C."/>
            <person name="Bouchez O."/>
            <person name="Gislard M."/>
            <person name="Lluch J."/>
            <person name="Milhes M."/>
            <person name="Lampietro C."/>
            <person name="Lopez Roques C."/>
            <person name="Donnadieu C."/>
            <person name="Braasch I."/>
            <person name="Desvignes T."/>
            <person name="Postlethwait J."/>
            <person name="Bobe J."/>
            <person name="Guiguen Y."/>
            <person name="Dirks R."/>
        </authorList>
    </citation>
    <scope>NUCLEOTIDE SEQUENCE</scope>
    <source>
        <strain evidence="1">Tag_6206</strain>
        <tissue evidence="1">Liver</tissue>
    </source>
</reference>
<feature type="non-terminal residue" evidence="1">
    <location>
        <position position="85"/>
    </location>
</feature>
<evidence type="ECO:0000313" key="2">
    <source>
        <dbReference type="Proteomes" id="UP001044222"/>
    </source>
</evidence>
<sequence length="85" mass="9602">MASTERFTSLGSFFPASLCLQAKRMKTRKASAMGRERKRRKEATGLIPCSWTSRKRRLDISRPGCRRPLVAGVLCGTKTQCLLRE</sequence>
<dbReference type="AlphaFoldDB" id="A0A9D3LVZ3"/>
<protein>
    <submittedName>
        <fullName evidence="1">Uncharacterized protein</fullName>
    </submittedName>
</protein>
<comment type="caution">
    <text evidence="1">The sequence shown here is derived from an EMBL/GenBank/DDBJ whole genome shotgun (WGS) entry which is preliminary data.</text>
</comment>
<evidence type="ECO:0000313" key="1">
    <source>
        <dbReference type="EMBL" id="KAG5836155.1"/>
    </source>
</evidence>
<keyword evidence="2" id="KW-1185">Reference proteome</keyword>
<gene>
    <name evidence="1" type="ORF">ANANG_G00251570</name>
</gene>
<dbReference type="EMBL" id="JAFIRN010000014">
    <property type="protein sequence ID" value="KAG5836155.1"/>
    <property type="molecule type" value="Genomic_DNA"/>
</dbReference>
<organism evidence="1 2">
    <name type="scientific">Anguilla anguilla</name>
    <name type="common">European freshwater eel</name>
    <name type="synonym">Muraena anguilla</name>
    <dbReference type="NCBI Taxonomy" id="7936"/>
    <lineage>
        <taxon>Eukaryota</taxon>
        <taxon>Metazoa</taxon>
        <taxon>Chordata</taxon>
        <taxon>Craniata</taxon>
        <taxon>Vertebrata</taxon>
        <taxon>Euteleostomi</taxon>
        <taxon>Actinopterygii</taxon>
        <taxon>Neopterygii</taxon>
        <taxon>Teleostei</taxon>
        <taxon>Anguilliformes</taxon>
        <taxon>Anguillidae</taxon>
        <taxon>Anguilla</taxon>
    </lineage>
</organism>
<accession>A0A9D3LVZ3</accession>
<dbReference type="Proteomes" id="UP001044222">
    <property type="component" value="Chromosome 14"/>
</dbReference>
<proteinExistence type="predicted"/>
<name>A0A9D3LVZ3_ANGAN</name>